<dbReference type="EMBL" id="QBKT01000001">
    <property type="protein sequence ID" value="PTX63662.1"/>
    <property type="molecule type" value="Genomic_DNA"/>
</dbReference>
<keyword evidence="3" id="KW-1185">Reference proteome</keyword>
<evidence type="ECO:0000313" key="3">
    <source>
        <dbReference type="Proteomes" id="UP000244090"/>
    </source>
</evidence>
<protein>
    <submittedName>
        <fullName evidence="2">Uncharacterized protein</fullName>
    </submittedName>
</protein>
<dbReference type="Proteomes" id="UP000244090">
    <property type="component" value="Unassembled WGS sequence"/>
</dbReference>
<feature type="chain" id="PRO_5015489453" evidence="1">
    <location>
        <begin position="20"/>
        <end position="549"/>
    </location>
</feature>
<accession>A0A2T6C5U3</accession>
<sequence>MKHVISACMLLFVVCTMSAQGKLGPITISYGEEIKEDKEKIVRIAGEVNGKIYTLARKGKNKYFLKMFSSDTMAEIGKQEVEFAEYNGKDLTFEEIIVIGNNLYAFGSLYDRKAKENHLLGFPISADGKISNKGKILFKTKVTKKRERGAFYFKSSPDGARLLIMHAAYFDKEDEVQYEIKLFNESLDTQMSDLEKVPFKDRSDLEFNIADFDVNVYDDIFVVINESYRDRKQKKNIEKFEVHAFKKDKDYAKEIINIDFTNREVINCEILATNKDVLHLVGFYSGVRKNGKANKKLRGIYAATVDVQTNDVKNLKFNKFDYETKVKLIGERRAKKDKDIKPLYRTHSIIEKNDGGLFLLSEYQEVFVGRSQGIGPLSVQPITYINNEIIVTSLNADGSVAWTNVIPKEQKASFTVFSLGIFGFAGGNNFSVGVSVSIPIAVAGKGPEYLSAIPIYENGQLTVVFNDNKKNVGVTDIEEIKKLGNYNKAIPTAFVFDNEGNITRLDPEDLQEERLILRPGVYFQKAAGDYIIYASRRSKDKLGRLQIQN</sequence>
<organism evidence="2 3">
    <name type="scientific">Kordia periserrulae</name>
    <dbReference type="NCBI Taxonomy" id="701523"/>
    <lineage>
        <taxon>Bacteria</taxon>
        <taxon>Pseudomonadati</taxon>
        <taxon>Bacteroidota</taxon>
        <taxon>Flavobacteriia</taxon>
        <taxon>Flavobacteriales</taxon>
        <taxon>Flavobacteriaceae</taxon>
        <taxon>Kordia</taxon>
    </lineage>
</organism>
<proteinExistence type="predicted"/>
<keyword evidence="1" id="KW-0732">Signal</keyword>
<feature type="signal peptide" evidence="1">
    <location>
        <begin position="1"/>
        <end position="19"/>
    </location>
</feature>
<gene>
    <name evidence="2" type="ORF">C8N46_101264</name>
</gene>
<comment type="caution">
    <text evidence="2">The sequence shown here is derived from an EMBL/GenBank/DDBJ whole genome shotgun (WGS) entry which is preliminary data.</text>
</comment>
<evidence type="ECO:0000256" key="1">
    <source>
        <dbReference type="SAM" id="SignalP"/>
    </source>
</evidence>
<dbReference type="AlphaFoldDB" id="A0A2T6C5U3"/>
<evidence type="ECO:0000313" key="2">
    <source>
        <dbReference type="EMBL" id="PTX63662.1"/>
    </source>
</evidence>
<dbReference type="OrthoDB" id="1144406at2"/>
<name>A0A2T6C5U3_9FLAO</name>
<reference evidence="2 3" key="1">
    <citation type="submission" date="2018-04" db="EMBL/GenBank/DDBJ databases">
        <title>Genomic Encyclopedia of Archaeal and Bacterial Type Strains, Phase II (KMG-II): from individual species to whole genera.</title>
        <authorList>
            <person name="Goeker M."/>
        </authorList>
    </citation>
    <scope>NUCLEOTIDE SEQUENCE [LARGE SCALE GENOMIC DNA]</scope>
    <source>
        <strain evidence="2 3">DSM 25731</strain>
    </source>
</reference>
<dbReference type="RefSeq" id="WP_146169691.1">
    <property type="nucleotide sequence ID" value="NZ_QBKT01000001.1"/>
</dbReference>